<evidence type="ECO:0000313" key="3">
    <source>
        <dbReference type="Proteomes" id="UP000054075"/>
    </source>
</evidence>
<dbReference type="EMBL" id="AAQJ02000001">
    <property type="protein sequence ID" value="EDP45937.1"/>
    <property type="molecule type" value="Genomic_DNA"/>
</dbReference>
<evidence type="ECO:0000313" key="2">
    <source>
        <dbReference type="EMBL" id="EDP45937.1"/>
    </source>
</evidence>
<sequence>MQKENSNWEIGCLFVLANLGDVQLLEYWLGKKKLNINLQDEDGNTALHYAVRGNHINLIIFLLQNKAVISWNKEKQSPLQLAYNLKQHQAVREITKSIIEGNNAIDEDQKLDLYINDFITYLKKNYLDRNIFYRVPAKHIKRANALISAAKNCYSMKEFRDLLNNQLNLFKNIALPTLPKRILEERWSKLIKNRPSNVNNSHFYKTVNSFVVDRLSKKIMNKNPVNILERRGYGEYSINCVNAKLNQQF</sequence>
<keyword evidence="3" id="KW-1185">Reference proteome</keyword>
<comment type="caution">
    <text evidence="2">The sequence shown here is derived from an EMBL/GenBank/DDBJ whole genome shotgun (WGS) entry which is preliminary data.</text>
</comment>
<keyword evidence="1" id="KW-0040">ANK repeat</keyword>
<dbReference type="STRING" id="59196.RICGR_1521"/>
<dbReference type="PROSITE" id="PS50297">
    <property type="entry name" value="ANK_REP_REGION"/>
    <property type="match status" value="1"/>
</dbReference>
<dbReference type="InterPro" id="IPR036770">
    <property type="entry name" value="Ankyrin_rpt-contain_sf"/>
</dbReference>
<name>A8PQH4_9COXI</name>
<dbReference type="Proteomes" id="UP000054075">
    <property type="component" value="Unassembled WGS sequence"/>
</dbReference>
<dbReference type="SMART" id="SM00248">
    <property type="entry name" value="ANK"/>
    <property type="match status" value="1"/>
</dbReference>
<feature type="repeat" description="ANK" evidence="1">
    <location>
        <begin position="42"/>
        <end position="74"/>
    </location>
</feature>
<dbReference type="AlphaFoldDB" id="A8PQH4"/>
<dbReference type="SUPFAM" id="SSF48403">
    <property type="entry name" value="Ankyrin repeat"/>
    <property type="match status" value="1"/>
</dbReference>
<dbReference type="Pfam" id="PF13637">
    <property type="entry name" value="Ank_4"/>
    <property type="match status" value="1"/>
</dbReference>
<dbReference type="Gene3D" id="1.25.40.20">
    <property type="entry name" value="Ankyrin repeat-containing domain"/>
    <property type="match status" value="1"/>
</dbReference>
<reference evidence="2" key="1">
    <citation type="submission" date="2006-04" db="EMBL/GenBank/DDBJ databases">
        <authorList>
            <person name="Seshadri R."/>
            <person name="Federici B.A."/>
        </authorList>
    </citation>
    <scope>NUCLEOTIDE SEQUENCE [LARGE SCALE GENOMIC DNA]</scope>
</reference>
<dbReference type="RefSeq" id="WP_006034925.1">
    <property type="nucleotide sequence ID" value="NZ_AAQJ02000001.1"/>
</dbReference>
<gene>
    <name evidence="2" type="ORF">RICGR_1521</name>
</gene>
<protein>
    <submittedName>
        <fullName evidence="2">Uncharacterized protein</fullName>
    </submittedName>
</protein>
<evidence type="ECO:0000256" key="1">
    <source>
        <dbReference type="PROSITE-ProRule" id="PRU00023"/>
    </source>
</evidence>
<proteinExistence type="predicted"/>
<organism evidence="2 3">
    <name type="scientific">Rickettsiella grylli</name>
    <dbReference type="NCBI Taxonomy" id="59196"/>
    <lineage>
        <taxon>Bacteria</taxon>
        <taxon>Pseudomonadati</taxon>
        <taxon>Pseudomonadota</taxon>
        <taxon>Gammaproteobacteria</taxon>
        <taxon>Legionellales</taxon>
        <taxon>Coxiellaceae</taxon>
        <taxon>Rickettsiella</taxon>
    </lineage>
</organism>
<reference evidence="2" key="2">
    <citation type="submission" date="2007-10" db="EMBL/GenBank/DDBJ databases">
        <authorList>
            <person name="Myers G.S."/>
        </authorList>
    </citation>
    <scope>NUCLEOTIDE SEQUENCE [LARGE SCALE GENOMIC DNA]</scope>
</reference>
<dbReference type="PROSITE" id="PS50088">
    <property type="entry name" value="ANK_REPEAT"/>
    <property type="match status" value="1"/>
</dbReference>
<dbReference type="InterPro" id="IPR002110">
    <property type="entry name" value="Ankyrin_rpt"/>
</dbReference>
<accession>A8PQH4</accession>